<dbReference type="EMBL" id="AHHH01000093">
    <property type="protein sequence ID" value="ESU42190.1"/>
    <property type="molecule type" value="Genomic_DNA"/>
</dbReference>
<dbReference type="Proteomes" id="UP000018040">
    <property type="component" value="Unassembled WGS sequence"/>
</dbReference>
<sequence>MAAIKIPVKVSMVNGTEQFLSYYAILLENIKETRVYWTNSAA</sequence>
<proteinExistence type="predicted"/>
<keyword evidence="1" id="KW-0489">Methyltransferase</keyword>
<comment type="caution">
    <text evidence="1">The sequence shown here is derived from an EMBL/GenBank/DDBJ whole genome shotgun (WGS) entry which is preliminary data.</text>
</comment>
<name>V6TYX4_GIAIN</name>
<evidence type="ECO:0000313" key="2">
    <source>
        <dbReference type="Proteomes" id="UP000018040"/>
    </source>
</evidence>
<dbReference type="GO" id="GO:0032259">
    <property type="term" value="P:methylation"/>
    <property type="evidence" value="ECO:0007669"/>
    <property type="project" value="UniProtKB-KW"/>
</dbReference>
<gene>
    <name evidence="1" type="ORF">GSB_153190</name>
</gene>
<organism evidence="1 2">
    <name type="scientific">Giardia intestinalis</name>
    <name type="common">Giardia lamblia</name>
    <dbReference type="NCBI Taxonomy" id="5741"/>
    <lineage>
        <taxon>Eukaryota</taxon>
        <taxon>Metamonada</taxon>
        <taxon>Diplomonadida</taxon>
        <taxon>Hexamitidae</taxon>
        <taxon>Giardiinae</taxon>
        <taxon>Giardia</taxon>
    </lineage>
</organism>
<accession>V6TYX4</accession>
<protein>
    <submittedName>
        <fullName evidence="1">Methyltransferase</fullName>
    </submittedName>
</protein>
<keyword evidence="1" id="KW-0808">Transferase</keyword>
<dbReference type="VEuPathDB" id="GiardiaDB:QR46_2774"/>
<reference evidence="1 2" key="2">
    <citation type="journal article" date="2013" name="Genome Biol. Evol.">
        <title>Genome sequencing of Giardia lamblia genotypes A2 and B isolates (DH and GS) and comparative analysis with the genomes of genotypes A1 and E (WB and Pig).</title>
        <authorList>
            <person name="Adam R.D."/>
            <person name="Dahlstrom E.W."/>
            <person name="Martens C.A."/>
            <person name="Bruno D.P."/>
            <person name="Barbian K.D."/>
            <person name="Ricklefs S.M."/>
            <person name="Hernandez M.M."/>
            <person name="Narla N.P."/>
            <person name="Patel R.B."/>
            <person name="Porcella S.F."/>
            <person name="Nash T.E."/>
        </authorList>
    </citation>
    <scope>NUCLEOTIDE SEQUENCE [LARGE SCALE GENOMIC DNA]</scope>
    <source>
        <strain evidence="1 2">GS</strain>
    </source>
</reference>
<reference evidence="2" key="1">
    <citation type="submission" date="2012-02" db="EMBL/GenBank/DDBJ databases">
        <title>Genome sequencing of Giardia lamblia Genotypes A2 and B isolates (DH and GS) and comparative analysis with the genomes of Genotypes A1 and E (WB and Pig).</title>
        <authorList>
            <person name="Adam R."/>
            <person name="Dahlstrom E."/>
            <person name="Martens C."/>
            <person name="Bruno D."/>
            <person name="Barbian K."/>
            <person name="Porcella S.F."/>
            <person name="Nash T."/>
        </authorList>
    </citation>
    <scope>NUCLEOTIDE SEQUENCE</scope>
    <source>
        <strain evidence="2">GS</strain>
    </source>
</reference>
<evidence type="ECO:0000313" key="1">
    <source>
        <dbReference type="EMBL" id="ESU42190.1"/>
    </source>
</evidence>
<dbReference type="GO" id="GO:0008168">
    <property type="term" value="F:methyltransferase activity"/>
    <property type="evidence" value="ECO:0007669"/>
    <property type="project" value="UniProtKB-KW"/>
</dbReference>
<dbReference type="AlphaFoldDB" id="V6TYX4"/>